<keyword evidence="2" id="KW-0597">Phosphoprotein</keyword>
<dbReference type="InterPro" id="IPR013012">
    <property type="entry name" value="PTS_EIIB_3"/>
</dbReference>
<evidence type="ECO:0000256" key="1">
    <source>
        <dbReference type="ARBA" id="ARBA00022448"/>
    </source>
</evidence>
<dbReference type="SUPFAM" id="SSF52794">
    <property type="entry name" value="PTS system IIB component-like"/>
    <property type="match status" value="1"/>
</dbReference>
<feature type="modified residue" description="Phosphocysteine; by EIIA" evidence="7">
    <location>
        <position position="7"/>
    </location>
</feature>
<dbReference type="PROSITE" id="PS51100">
    <property type="entry name" value="PTS_EIIB_TYPE_3"/>
    <property type="match status" value="1"/>
</dbReference>
<keyword evidence="5" id="KW-0598">Phosphotransferase system</keyword>
<name>A0A223HX49_THETR</name>
<accession>A0A223HX49</accession>
<dbReference type="PANTHER" id="PTHR34581">
    <property type="entry name" value="PTS SYSTEM N,N'-DIACETYLCHITOBIOSE-SPECIFIC EIIB COMPONENT"/>
    <property type="match status" value="1"/>
</dbReference>
<evidence type="ECO:0000256" key="3">
    <source>
        <dbReference type="ARBA" id="ARBA00022597"/>
    </source>
</evidence>
<keyword evidence="4" id="KW-0808">Transferase</keyword>
<dbReference type="GO" id="GO:0008982">
    <property type="term" value="F:protein-N(PI)-phosphohistidine-sugar phosphotransferase activity"/>
    <property type="evidence" value="ECO:0007669"/>
    <property type="project" value="InterPro"/>
</dbReference>
<keyword evidence="1" id="KW-0813">Transport</keyword>
<keyword evidence="3" id="KW-0762">Sugar transport</keyword>
<proteinExistence type="predicted"/>
<evidence type="ECO:0000259" key="8">
    <source>
        <dbReference type="PROSITE" id="PS51100"/>
    </source>
</evidence>
<evidence type="ECO:0000256" key="6">
    <source>
        <dbReference type="ARBA" id="ARBA00022777"/>
    </source>
</evidence>
<evidence type="ECO:0000313" key="9">
    <source>
        <dbReference type="EMBL" id="AST57012.1"/>
    </source>
</evidence>
<dbReference type="Proteomes" id="UP000214975">
    <property type="component" value="Chromosome"/>
</dbReference>
<keyword evidence="6" id="KW-0418">Kinase</keyword>
<dbReference type="InterPro" id="IPR003501">
    <property type="entry name" value="PTS_EIIB_2/3"/>
</dbReference>
<evidence type="ECO:0000256" key="4">
    <source>
        <dbReference type="ARBA" id="ARBA00022679"/>
    </source>
</evidence>
<dbReference type="GO" id="GO:0009401">
    <property type="term" value="P:phosphoenolpyruvate-dependent sugar phosphotransferase system"/>
    <property type="evidence" value="ECO:0007669"/>
    <property type="project" value="UniProtKB-KW"/>
</dbReference>
<organism evidence="9 10">
    <name type="scientific">Thermoanaerobacterium thermosaccharolyticum</name>
    <name type="common">Clostridium thermosaccharolyticum</name>
    <dbReference type="NCBI Taxonomy" id="1517"/>
    <lineage>
        <taxon>Bacteria</taxon>
        <taxon>Bacillati</taxon>
        <taxon>Bacillota</taxon>
        <taxon>Clostridia</taxon>
        <taxon>Thermoanaerobacterales</taxon>
        <taxon>Thermoanaerobacteraceae</taxon>
        <taxon>Thermoanaerobacterium</taxon>
    </lineage>
</organism>
<gene>
    <name evidence="9" type="ORF">Thert_00874</name>
</gene>
<dbReference type="RefSeq" id="WP_094396983.1">
    <property type="nucleotide sequence ID" value="NZ_CP016893.1"/>
</dbReference>
<dbReference type="CDD" id="cd05564">
    <property type="entry name" value="PTS_IIB_chitobiose_lichenan"/>
    <property type="match status" value="1"/>
</dbReference>
<evidence type="ECO:0000256" key="7">
    <source>
        <dbReference type="PROSITE-ProRule" id="PRU00423"/>
    </source>
</evidence>
<dbReference type="Pfam" id="PF02302">
    <property type="entry name" value="PTS_IIB"/>
    <property type="match status" value="1"/>
</dbReference>
<reference evidence="9 10" key="1">
    <citation type="submission" date="2016-08" db="EMBL/GenBank/DDBJ databases">
        <title>A novel genetic cassette of butanologenic Thermoanaerobacterium thermosaccharolyticum that directly convert cellulose to butanol.</title>
        <authorList>
            <person name="Li T."/>
            <person name="He J."/>
        </authorList>
    </citation>
    <scope>NUCLEOTIDE SEQUENCE [LARGE SCALE GENOMIC DNA]</scope>
    <source>
        <strain evidence="9 10">TG57</strain>
    </source>
</reference>
<evidence type="ECO:0000256" key="2">
    <source>
        <dbReference type="ARBA" id="ARBA00022553"/>
    </source>
</evidence>
<dbReference type="AlphaFoldDB" id="A0A223HX49"/>
<dbReference type="PANTHER" id="PTHR34581:SF2">
    <property type="entry name" value="PTS SYSTEM N,N'-DIACETYLCHITOBIOSE-SPECIFIC EIIB COMPONENT"/>
    <property type="match status" value="1"/>
</dbReference>
<protein>
    <submittedName>
        <fullName evidence="9">Cytochrome c biogenesis protein</fullName>
    </submittedName>
</protein>
<dbReference type="Gene3D" id="3.40.50.2300">
    <property type="match status" value="1"/>
</dbReference>
<dbReference type="EMBL" id="CP016893">
    <property type="protein sequence ID" value="AST57012.1"/>
    <property type="molecule type" value="Genomic_DNA"/>
</dbReference>
<dbReference type="InterPro" id="IPR051819">
    <property type="entry name" value="PTS_sugar-specific_EIIB"/>
</dbReference>
<dbReference type="GO" id="GO:0016301">
    <property type="term" value="F:kinase activity"/>
    <property type="evidence" value="ECO:0007669"/>
    <property type="project" value="UniProtKB-KW"/>
</dbReference>
<sequence length="101" mass="11203">MKILLVCAAGMSTSLLVKKMEKEAQNRNLDVTIAAKPIDELENVIDNYDIILLGPQIKYKEVYVKELVKDRGKVYAVIPPMMYGMVDGNGALDMALKLSSN</sequence>
<evidence type="ECO:0000256" key="5">
    <source>
        <dbReference type="ARBA" id="ARBA00022683"/>
    </source>
</evidence>
<evidence type="ECO:0000313" key="10">
    <source>
        <dbReference type="Proteomes" id="UP000214975"/>
    </source>
</evidence>
<feature type="domain" description="PTS EIIB type-3" evidence="8">
    <location>
        <begin position="1"/>
        <end position="101"/>
    </location>
</feature>
<dbReference type="InterPro" id="IPR036095">
    <property type="entry name" value="PTS_EIIB-like_sf"/>
</dbReference>